<sequence length="227" mass="25501">MLLFLLTILLFAQTSVIKTDLAEGNFHCHNHSVCVALPDAARDCPCVIIPKSSVETLDKFMVFAAKLLGSRDKDQKVTYRILSQDAIDELNVFCSAQDHGEEEIDDYEKYPRLKVFTSLMLFKPGDLSTALHLLKGHLHSSVLDDLRNCKKSVCTFSKQIKMDDESSLQIVKAAVMKLPDDESLLASGHVVVDSGYYDDSSFIRYARDMIVERFDVAYHGFLSEKGL</sequence>
<gene>
    <name evidence="2" type="ORF">QR680_015024</name>
</gene>
<dbReference type="AlphaFoldDB" id="A0AA39ICF2"/>
<name>A0AA39ICF2_9BILA</name>
<organism evidence="2 3">
    <name type="scientific">Steinernema hermaphroditum</name>
    <dbReference type="NCBI Taxonomy" id="289476"/>
    <lineage>
        <taxon>Eukaryota</taxon>
        <taxon>Metazoa</taxon>
        <taxon>Ecdysozoa</taxon>
        <taxon>Nematoda</taxon>
        <taxon>Chromadorea</taxon>
        <taxon>Rhabditida</taxon>
        <taxon>Tylenchina</taxon>
        <taxon>Panagrolaimomorpha</taxon>
        <taxon>Strongyloidoidea</taxon>
        <taxon>Steinernematidae</taxon>
        <taxon>Steinernema</taxon>
    </lineage>
</organism>
<feature type="chain" id="PRO_5041423523" evidence="1">
    <location>
        <begin position="18"/>
        <end position="227"/>
    </location>
</feature>
<dbReference type="EMBL" id="JAUCMV010000002">
    <property type="protein sequence ID" value="KAK0421016.1"/>
    <property type="molecule type" value="Genomic_DNA"/>
</dbReference>
<evidence type="ECO:0000313" key="3">
    <source>
        <dbReference type="Proteomes" id="UP001175271"/>
    </source>
</evidence>
<evidence type="ECO:0000256" key="1">
    <source>
        <dbReference type="SAM" id="SignalP"/>
    </source>
</evidence>
<evidence type="ECO:0000313" key="2">
    <source>
        <dbReference type="EMBL" id="KAK0421016.1"/>
    </source>
</evidence>
<accession>A0AA39ICF2</accession>
<feature type="signal peptide" evidence="1">
    <location>
        <begin position="1"/>
        <end position="17"/>
    </location>
</feature>
<keyword evidence="1" id="KW-0732">Signal</keyword>
<protein>
    <submittedName>
        <fullName evidence="2">Uncharacterized protein</fullName>
    </submittedName>
</protein>
<proteinExistence type="predicted"/>
<dbReference type="Proteomes" id="UP001175271">
    <property type="component" value="Unassembled WGS sequence"/>
</dbReference>
<keyword evidence="3" id="KW-1185">Reference proteome</keyword>
<reference evidence="2" key="1">
    <citation type="submission" date="2023-06" db="EMBL/GenBank/DDBJ databases">
        <title>Genomic analysis of the entomopathogenic nematode Steinernema hermaphroditum.</title>
        <authorList>
            <person name="Schwarz E.M."/>
            <person name="Heppert J.K."/>
            <person name="Baniya A."/>
            <person name="Schwartz H.T."/>
            <person name="Tan C.-H."/>
            <person name="Antoshechkin I."/>
            <person name="Sternberg P.W."/>
            <person name="Goodrich-Blair H."/>
            <person name="Dillman A.R."/>
        </authorList>
    </citation>
    <scope>NUCLEOTIDE SEQUENCE</scope>
    <source>
        <strain evidence="2">PS9179</strain>
        <tissue evidence="2">Whole animal</tissue>
    </source>
</reference>
<comment type="caution">
    <text evidence="2">The sequence shown here is derived from an EMBL/GenBank/DDBJ whole genome shotgun (WGS) entry which is preliminary data.</text>
</comment>